<dbReference type="KEGG" id="ota:OT_ostta15g00195"/>
<reference evidence="3" key="1">
    <citation type="journal article" date="2006" name="Proc. Natl. Acad. Sci. U.S.A.">
        <title>Genome analysis of the smallest free-living eukaryote Ostreococcus tauri unveils many unique features.</title>
        <authorList>
            <person name="Derelle E."/>
            <person name="Ferraz C."/>
            <person name="Rombauts S."/>
            <person name="Rouze P."/>
            <person name="Worden A.Z."/>
            <person name="Robbens S."/>
            <person name="Partensky F."/>
            <person name="Degroeve S."/>
            <person name="Echeynie S."/>
            <person name="Cooke R."/>
            <person name="Saeys Y."/>
            <person name="Wuyts J."/>
            <person name="Jabbari K."/>
            <person name="Bowler C."/>
            <person name="Panaud O."/>
            <person name="Piegu B."/>
            <person name="Ball S.G."/>
            <person name="Ral J.-P."/>
            <person name="Bouget F.-Y."/>
            <person name="Piganeau G."/>
            <person name="De Baets B."/>
            <person name="Picard A."/>
            <person name="Delseny M."/>
            <person name="Demaille J."/>
            <person name="Van de Peer Y."/>
            <person name="Moreau H."/>
        </authorList>
    </citation>
    <scope>NUCLEOTIDE SEQUENCE [LARGE SCALE GENOMIC DNA]</scope>
    <source>
        <strain evidence="3">OTTH 0595 / CCAP 157/2 / RCC745</strain>
    </source>
</reference>
<evidence type="ECO:0000313" key="3">
    <source>
        <dbReference type="Proteomes" id="UP000009170"/>
    </source>
</evidence>
<comment type="caution">
    <text evidence="2">The sequence shown here is derived from an EMBL/GenBank/DDBJ whole genome shotgun (WGS) entry which is preliminary data.</text>
</comment>
<name>A0A098E5N6_OSTTA</name>
<dbReference type="GeneID" id="9833995"/>
<proteinExistence type="predicted"/>
<protein>
    <submittedName>
        <fullName evidence="2">Unnamed product</fullName>
    </submittedName>
</protein>
<feature type="region of interest" description="Disordered" evidence="1">
    <location>
        <begin position="111"/>
        <end position="137"/>
    </location>
</feature>
<dbReference type="EMBL" id="CAID01000015">
    <property type="protein sequence ID" value="CEG01658.1"/>
    <property type="molecule type" value="Genomic_DNA"/>
</dbReference>
<keyword evidence="3" id="KW-1185">Reference proteome</keyword>
<gene>
    <name evidence="2" type="ORF">OT_ostta15g00195</name>
</gene>
<accession>A0A098E5N6</accession>
<dbReference type="AlphaFoldDB" id="A0A098E5N6"/>
<dbReference type="Proteomes" id="UP000009170">
    <property type="component" value="Unassembled WGS sequence"/>
</dbReference>
<dbReference type="RefSeq" id="XP_022841085.1">
    <property type="nucleotide sequence ID" value="XM_022985621.1"/>
</dbReference>
<dbReference type="InParanoid" id="A0A098E5N6"/>
<organism evidence="2 3">
    <name type="scientific">Ostreococcus tauri</name>
    <name type="common">Marine green alga</name>
    <dbReference type="NCBI Taxonomy" id="70448"/>
    <lineage>
        <taxon>Eukaryota</taxon>
        <taxon>Viridiplantae</taxon>
        <taxon>Chlorophyta</taxon>
        <taxon>Mamiellophyceae</taxon>
        <taxon>Mamiellales</taxon>
        <taxon>Bathycoccaceae</taxon>
        <taxon>Ostreococcus</taxon>
    </lineage>
</organism>
<evidence type="ECO:0000313" key="2">
    <source>
        <dbReference type="EMBL" id="CEG01658.1"/>
    </source>
</evidence>
<sequence>MPRVPSKDTERWRRVVKELVDVVVDAMLDYAPDRGMANVTDEEIKARGIVALRDLNARQNGARVEAPSLWNWGRKRWRNLVRQELCRRARRGTRGLSDEEAAAFLAALPAWGEPRRNPPSEAPAPTPQRFRDDKSRDHPGWQLFKGVFSDSDVTRLLALKSKVKANEWANLFNGATWEPSERDKARICTALESKELSTSYECVVMPRQRKGWSVTVHNSAFRQRAHVGTVEDETWIVERIRPLLPENAVFPPPGHITYMIQNVRDVPCSESRSEQPMHYDFKPGSQRLGVVISLHDSVYVAVGDRWSEDVSKVRARVRIPNGSVFVFVSSVPHAGMGDVGEDGVERIHIHVGLECEPKDVHPVRVGEDRGELLAY</sequence>
<evidence type="ECO:0000256" key="1">
    <source>
        <dbReference type="SAM" id="MobiDB-lite"/>
    </source>
</evidence>
<reference evidence="2 3" key="2">
    <citation type="journal article" date="2014" name="BMC Genomics">
        <title>An improved genome of the model marine alga Ostreococcus tauri unfolds by assessing Illumina de novo assemblies.</title>
        <authorList>
            <person name="Blanc-Mathieu R."/>
            <person name="Verhelst B."/>
            <person name="Derelle E."/>
            <person name="Rombauts S."/>
            <person name="Bouget F.Y."/>
            <person name="Carre I."/>
            <person name="Chateau A."/>
            <person name="Eyre-Walker A."/>
            <person name="Grimsley N."/>
            <person name="Moreau H."/>
            <person name="Piegu B."/>
            <person name="Rivals E."/>
            <person name="Schackwitz W."/>
            <person name="Van de Peer Y."/>
            <person name="Piganeau G."/>
        </authorList>
    </citation>
    <scope>NUCLEOTIDE SEQUENCE [LARGE SCALE GENOMIC DNA]</scope>
    <source>
        <strain evidence="3">OTTH 0595 / CCAP 157/2 / RCC745</strain>
    </source>
</reference>